<protein>
    <submittedName>
        <fullName evidence="3">Uncharacterized protein</fullName>
    </submittedName>
</protein>
<feature type="transmembrane region" description="Helical" evidence="2">
    <location>
        <begin position="79"/>
        <end position="97"/>
    </location>
</feature>
<reference evidence="3" key="1">
    <citation type="journal article" date="2014" name="Int. J. Syst. Evol. Microbiol.">
        <title>Complete genome sequence of Corynebacterium casei LMG S-19264T (=DSM 44701T), isolated from a smear-ripened cheese.</title>
        <authorList>
            <consortium name="US DOE Joint Genome Institute (JGI-PGF)"/>
            <person name="Walter F."/>
            <person name="Albersmeier A."/>
            <person name="Kalinowski J."/>
            <person name="Ruckert C."/>
        </authorList>
    </citation>
    <scope>NUCLEOTIDE SEQUENCE</scope>
    <source>
        <strain evidence="3">JCM 4369</strain>
    </source>
</reference>
<evidence type="ECO:0000313" key="3">
    <source>
        <dbReference type="EMBL" id="GGV17786.1"/>
    </source>
</evidence>
<dbReference type="Proteomes" id="UP000618795">
    <property type="component" value="Unassembled WGS sequence"/>
</dbReference>
<evidence type="ECO:0000256" key="1">
    <source>
        <dbReference type="SAM" id="MobiDB-lite"/>
    </source>
</evidence>
<reference evidence="3" key="2">
    <citation type="submission" date="2020-09" db="EMBL/GenBank/DDBJ databases">
        <authorList>
            <person name="Sun Q."/>
            <person name="Ohkuma M."/>
        </authorList>
    </citation>
    <scope>NUCLEOTIDE SEQUENCE</scope>
    <source>
        <strain evidence="3">JCM 4369</strain>
    </source>
</reference>
<keyword evidence="2" id="KW-0812">Transmembrane</keyword>
<dbReference type="AlphaFoldDB" id="A0A918IHY8"/>
<organism evidence="3 4">
    <name type="scientific">Streptomyces filipinensis</name>
    <dbReference type="NCBI Taxonomy" id="66887"/>
    <lineage>
        <taxon>Bacteria</taxon>
        <taxon>Bacillati</taxon>
        <taxon>Actinomycetota</taxon>
        <taxon>Actinomycetes</taxon>
        <taxon>Kitasatosporales</taxon>
        <taxon>Streptomycetaceae</taxon>
        <taxon>Streptomyces</taxon>
    </lineage>
</organism>
<dbReference type="EMBL" id="BMTD01000019">
    <property type="protein sequence ID" value="GGV17786.1"/>
    <property type="molecule type" value="Genomic_DNA"/>
</dbReference>
<evidence type="ECO:0000256" key="2">
    <source>
        <dbReference type="SAM" id="Phobius"/>
    </source>
</evidence>
<keyword evidence="2" id="KW-1133">Transmembrane helix</keyword>
<gene>
    <name evidence="3" type="ORF">GCM10010260_66780</name>
</gene>
<feature type="region of interest" description="Disordered" evidence="1">
    <location>
        <begin position="102"/>
        <end position="170"/>
    </location>
</feature>
<keyword evidence="2" id="KW-0472">Membrane</keyword>
<comment type="caution">
    <text evidence="3">The sequence shown here is derived from an EMBL/GenBank/DDBJ whole genome shotgun (WGS) entry which is preliminary data.</text>
</comment>
<feature type="compositionally biased region" description="Low complexity" evidence="1">
    <location>
        <begin position="112"/>
        <end position="126"/>
    </location>
</feature>
<accession>A0A918IHY8</accession>
<keyword evidence="4" id="KW-1185">Reference proteome</keyword>
<feature type="compositionally biased region" description="Polar residues" evidence="1">
    <location>
        <begin position="160"/>
        <end position="170"/>
    </location>
</feature>
<sequence length="246" mass="25552">MSSSENQGIPEIPVSLTPQQAASGTVLRLPPGAGVPPVRIPPVRDGDLVRLRTGDREVHLRIRVTPAAAGAGSEKKQGLACLGVIGVVAVVVLLLVLTNRGSGDDTAGDTLSSSPYSPSYPTATATGEPYSSAPDTSDPYSGDPYGTDDPYGTPSPDPSPYTSGTCLNGTLPDSTTAQSVSGVDEVSCSASDAHYKVIETIPLTSDMSRCNDNPRTEYAFSSRYTINGATMNEYVYCLVGLGSYAR</sequence>
<proteinExistence type="predicted"/>
<dbReference type="RefSeq" id="WP_229854494.1">
    <property type="nucleotide sequence ID" value="NZ_BMTD01000019.1"/>
</dbReference>
<name>A0A918IHY8_9ACTN</name>
<evidence type="ECO:0000313" key="4">
    <source>
        <dbReference type="Proteomes" id="UP000618795"/>
    </source>
</evidence>